<name>A0A1I5NYK9_9PSEU</name>
<dbReference type="STRING" id="112413.SAMN05421854_104575"/>
<evidence type="ECO:0000313" key="2">
    <source>
        <dbReference type="EMBL" id="SFP26908.1"/>
    </source>
</evidence>
<accession>A0A1I5NYK9</accession>
<dbReference type="PROSITE" id="PS00455">
    <property type="entry name" value="AMP_BINDING"/>
    <property type="match status" value="1"/>
</dbReference>
<feature type="domain" description="AMP-dependent synthetase/ligase" evidence="1">
    <location>
        <begin position="46"/>
        <end position="397"/>
    </location>
</feature>
<protein>
    <submittedName>
        <fullName evidence="2">Acyl-CoA synthetase (AMP-forming)/AMP-acid ligase II</fullName>
    </submittedName>
</protein>
<dbReference type="PANTHER" id="PTHR43767">
    <property type="entry name" value="LONG-CHAIN-FATTY-ACID--COA LIGASE"/>
    <property type="match status" value="1"/>
</dbReference>
<dbReference type="PANTHER" id="PTHR43767:SF1">
    <property type="entry name" value="NONRIBOSOMAL PEPTIDE SYNTHASE PES1 (EUROFUNG)-RELATED"/>
    <property type="match status" value="1"/>
</dbReference>
<evidence type="ECO:0000259" key="1">
    <source>
        <dbReference type="Pfam" id="PF00501"/>
    </source>
</evidence>
<dbReference type="Proteomes" id="UP000199137">
    <property type="component" value="Unassembled WGS sequence"/>
</dbReference>
<evidence type="ECO:0000313" key="3">
    <source>
        <dbReference type="Proteomes" id="UP000199137"/>
    </source>
</evidence>
<dbReference type="GO" id="GO:0016874">
    <property type="term" value="F:ligase activity"/>
    <property type="evidence" value="ECO:0007669"/>
    <property type="project" value="UniProtKB-KW"/>
</dbReference>
<dbReference type="SUPFAM" id="SSF56801">
    <property type="entry name" value="Acetyl-CoA synthetase-like"/>
    <property type="match status" value="1"/>
</dbReference>
<reference evidence="2 3" key="1">
    <citation type="submission" date="2016-10" db="EMBL/GenBank/DDBJ databases">
        <authorList>
            <person name="de Groot N.N."/>
        </authorList>
    </citation>
    <scope>NUCLEOTIDE SEQUENCE [LARGE SCALE GENOMIC DNA]</scope>
    <source>
        <strain evidence="2 3">DSM 44637</strain>
    </source>
</reference>
<dbReference type="InterPro" id="IPR042099">
    <property type="entry name" value="ANL_N_sf"/>
</dbReference>
<dbReference type="InterPro" id="IPR020845">
    <property type="entry name" value="AMP-binding_CS"/>
</dbReference>
<proteinExistence type="predicted"/>
<dbReference type="Pfam" id="PF00501">
    <property type="entry name" value="AMP-binding"/>
    <property type="match status" value="1"/>
</dbReference>
<dbReference type="Gene3D" id="3.40.50.12780">
    <property type="entry name" value="N-terminal domain of ligase-like"/>
    <property type="match status" value="1"/>
</dbReference>
<sequence>MKPNWAFSLGELFDHRSSSGKPMTFHLSRPLDIDREDRSSLDLPALAALVRDSAGVLSKAGVKPGDRVVVYKANHFDCILLAAAISRIGAVAVMLSGLLGKQAVQSLIRRVEPSAIVTDAERIERAEITSEDFPDLAGKIFSVNGDSPHAQTYANLEAEPHPRPVLRRDDELLMLTHTSGTTGIPKLIIFPPATIQKQMARLECRHFPPLTFRRNDVVAMFTPYVHARAFTWIYSVLTLSPATVLAMDDSSPDVVDRVFRQYRPTFMEALPIDYSAMAPLIRTGANNPFARIRLFAGNFDAIRWPVIRRFLNASRHPFPLWRDGYGQSETGGMGMTVLSRRSANRPRDYKPGPRVVGRPMPGFVTLKIVDPDTFEPVGRGRPGLVLAKTKARCAGYYGEPERWKEKLVGDWWNTGDIGILTPTGALKIVDREVNFGSGIGYLEFEDTLADRLPEGADVAILPRGDDLPLPVVATRDGRLDDTDWSRARTGLPALAEPVVIAATDMPRTATGKIVREELRRTHLDTVATPGTGRWT</sequence>
<keyword evidence="2" id="KW-0436">Ligase</keyword>
<dbReference type="AlphaFoldDB" id="A0A1I5NYK9"/>
<dbReference type="RefSeq" id="WP_208865262.1">
    <property type="nucleotide sequence ID" value="NZ_FOWC01000004.1"/>
</dbReference>
<organism evidence="2 3">
    <name type="scientific">Amycolatopsis rubida</name>
    <dbReference type="NCBI Taxonomy" id="112413"/>
    <lineage>
        <taxon>Bacteria</taxon>
        <taxon>Bacillati</taxon>
        <taxon>Actinomycetota</taxon>
        <taxon>Actinomycetes</taxon>
        <taxon>Pseudonocardiales</taxon>
        <taxon>Pseudonocardiaceae</taxon>
        <taxon>Amycolatopsis</taxon>
    </lineage>
</organism>
<dbReference type="EMBL" id="FOWC01000004">
    <property type="protein sequence ID" value="SFP26908.1"/>
    <property type="molecule type" value="Genomic_DNA"/>
</dbReference>
<gene>
    <name evidence="2" type="ORF">SAMN05421854_104575</name>
</gene>
<dbReference type="InterPro" id="IPR050237">
    <property type="entry name" value="ATP-dep_AMP-bd_enzyme"/>
</dbReference>
<dbReference type="InterPro" id="IPR000873">
    <property type="entry name" value="AMP-dep_synth/lig_dom"/>
</dbReference>